<feature type="compositionally biased region" description="Polar residues" evidence="2">
    <location>
        <begin position="602"/>
        <end position="614"/>
    </location>
</feature>
<feature type="region of interest" description="Disordered" evidence="2">
    <location>
        <begin position="1458"/>
        <end position="1496"/>
    </location>
</feature>
<feature type="compositionally biased region" description="Polar residues" evidence="2">
    <location>
        <begin position="627"/>
        <end position="654"/>
    </location>
</feature>
<feature type="compositionally biased region" description="Polar residues" evidence="2">
    <location>
        <begin position="413"/>
        <end position="422"/>
    </location>
</feature>
<feature type="region of interest" description="Disordered" evidence="2">
    <location>
        <begin position="1057"/>
        <end position="1080"/>
    </location>
</feature>
<evidence type="ECO:0000259" key="3">
    <source>
        <dbReference type="Pfam" id="PF16991"/>
    </source>
</evidence>
<feature type="region of interest" description="Disordered" evidence="2">
    <location>
        <begin position="1323"/>
        <end position="1387"/>
    </location>
</feature>
<feature type="compositionally biased region" description="Polar residues" evidence="2">
    <location>
        <begin position="20"/>
        <end position="29"/>
    </location>
</feature>
<dbReference type="InterPro" id="IPR031556">
    <property type="entry name" value="SIR4_SID"/>
</dbReference>
<feature type="compositionally biased region" description="Polar residues" evidence="2">
    <location>
        <begin position="978"/>
        <end position="989"/>
    </location>
</feature>
<proteinExistence type="predicted"/>
<organism evidence="4 5">
    <name type="scientific">Lachancea meyersii CBS 8951</name>
    <dbReference type="NCBI Taxonomy" id="1266667"/>
    <lineage>
        <taxon>Eukaryota</taxon>
        <taxon>Fungi</taxon>
        <taxon>Dikarya</taxon>
        <taxon>Ascomycota</taxon>
        <taxon>Saccharomycotina</taxon>
        <taxon>Saccharomycetes</taxon>
        <taxon>Saccharomycetales</taxon>
        <taxon>Saccharomycetaceae</taxon>
        <taxon>Lachancea</taxon>
    </lineage>
</organism>
<feature type="region of interest" description="Disordered" evidence="2">
    <location>
        <begin position="833"/>
        <end position="929"/>
    </location>
</feature>
<keyword evidence="1" id="KW-0175">Coiled coil</keyword>
<sequence length="1685" mass="182059">MNPAKIHIFKSTPIKRASVEQGSSKSPTGSREIHVEANKLLQMLKSKSVKSEPMPQELAVYPAEQSQKITIQPRDSGAKDLQQQSGVSAAPKRSFHDRISQWITIPASSLISQSSKQVRAVLDVAPPTGPKATRSETPTPQAAKSASSISHPSVPPAASRSMMKSQEFTTTSTTQSRPVVEERSTYAEFPKKLPTEPQAMLSQPQVVHKPAQARPLSPNVAGKDIPSPVANTQSNLPQPHLAEQNSKQSSPPTTFPRNHTSGGTISTPPPNPHNEPVNLPPAPINPQSSNRGAENGVTQGKIAGVNQGQAPSTKLGTGLEPVRTEAEITKPSEVVLRQPLVQKNPVYALGSGEKETAKLISTPQSLKQVPVPTSSGDGLPSGDKNAPESGSGQVLPPTQSGKGLASREKVATISKTSGSHSRQVPVPTESGEGVFFGEKKAAIPETSGSGSGQAPAPENSGPDHESVRNDVYRLQSSPAETPAPLPSKPARNENASPREAGINSFSENQLESGYTIGVNSPAAPLLDLTKEANLGISQKLSTTLRYIPQLTTVSDTSLSAPGFLDPQSTPVRPSALGDQLLAGDRSELFDALHVKYTGAPSKPSTDLQRSQQPNELAVSPSAVSGKALQSSNAMNKNNTTRNDQADSDTSSLAPLQTGPASLRYDGALSQKASNDVKKSGRKGKQSYTASTTTKASQPKSPQKVKKASFGTSSRNDPIIQTMPINNPQSQIYVSQWKNTVMQTNGQPPSEKEISSMPIVQYLESHPDQSNKATTTNNAKSAQYSSTKLNSSLSVQKKSGTTSKRFRAGTILEKAIRRDELPLKGQNAEQKLNNQLNSTSPASGRQLNQKSSAASRSHTGLTSRTTMQPGNTANAVSGSARSSVVSNSSKLPTVQSTNSQTEYVSTAGHQVDPAFGSASRRAKRKGTKATDLARGPNMKLRSVKDTTPKKSSFAENMRELEEIVVGPEMSDFQRAERTPQLSQKVSSGAANESDAPLLQRASMLEVENVSSDASDASSDSSGLLTKETLDAVVPRRKRPLSGGIGDSNARKISKISRPSEEIVTDSPLHSVDGNTDKVLPETDIPAESNTVLRSDPEQDRKKIERLVARRVGGVMASAKRLKKGMLLDMILSGVIICPPLKSGRSVTSSNNICNNKNYEESPALYLQQLSKRARLEVSCFERIQMPIVDKRVTRIDEPTKENLRKGLRDACFYLDLYQERFLGADEKDVVSARIQNLNHHLQRLGCLISDKKSSFVNVVIIINDFLKSDDYTEAFEYSGTQIWSYAYAMRLFELLEAEKPTPNEDIGQVSGALPRTSAMMKNADSHGNSIMAPTDQHPRNGASESYVGEKPPIPSLEKGHDQVRSVESNKEDSLLSENTGLEERSLNRGSNGTVIAEDERLRYLASEVIEDQFKLASLHGQLSRKDKVIADLTSRLKEEESKSQKWQFVFESLSPNITDNLKKLHSQPQRDRSASKERERAVSQPAPSSVREPAQGGVLDENVVENIHVITSALRARSDNHATASTLQTSAPGLASDSLSLESSATIVGNDVRAGSKNTAGAVGVKDTSPQDFRNRGFNLTRLAETARKLEASMASQDELQKQVQKLTAERKDFEKALIHKTQQMEAEKRDADRKQAESAEVMKNQHHIIVHLKEQMKLEKEKRRALSSRLQALISCEDSGGEEHA</sequence>
<gene>
    <name evidence="4" type="ORF">LAME_0D08724G</name>
</gene>
<feature type="domain" description="Sir4 SID" evidence="3">
    <location>
        <begin position="1085"/>
        <end position="1176"/>
    </location>
</feature>
<feature type="region of interest" description="Disordered" evidence="2">
    <location>
        <begin position="12"/>
        <end position="33"/>
    </location>
</feature>
<feature type="compositionally biased region" description="Basic and acidic residues" evidence="2">
    <location>
        <begin position="1467"/>
        <end position="1480"/>
    </location>
</feature>
<feature type="compositionally biased region" description="Pro residues" evidence="2">
    <location>
        <begin position="267"/>
        <end position="284"/>
    </location>
</feature>
<keyword evidence="5" id="KW-1185">Reference proteome</keyword>
<dbReference type="Gene3D" id="6.10.140.1820">
    <property type="match status" value="1"/>
</dbReference>
<feature type="compositionally biased region" description="Polar residues" evidence="2">
    <location>
        <begin position="833"/>
        <end position="871"/>
    </location>
</feature>
<feature type="region of interest" description="Disordered" evidence="2">
    <location>
        <begin position="597"/>
        <end position="723"/>
    </location>
</feature>
<reference evidence="5" key="1">
    <citation type="submission" date="2016-03" db="EMBL/GenBank/DDBJ databases">
        <authorList>
            <person name="Devillers Hugo."/>
        </authorList>
    </citation>
    <scope>NUCLEOTIDE SEQUENCE [LARGE SCALE GENOMIC DNA]</scope>
</reference>
<evidence type="ECO:0000256" key="1">
    <source>
        <dbReference type="SAM" id="Coils"/>
    </source>
</evidence>
<feature type="coiled-coil region" evidence="1">
    <location>
        <begin position="1589"/>
        <end position="1669"/>
    </location>
</feature>
<feature type="region of interest" description="Disordered" evidence="2">
    <location>
        <begin position="125"/>
        <end position="322"/>
    </location>
</feature>
<feature type="compositionally biased region" description="Polar residues" evidence="2">
    <location>
        <begin position="685"/>
        <end position="700"/>
    </location>
</feature>
<feature type="compositionally biased region" description="Basic and acidic residues" evidence="2">
    <location>
        <begin position="179"/>
        <end position="194"/>
    </location>
</feature>
<dbReference type="OrthoDB" id="4049601at2759"/>
<dbReference type="Proteomes" id="UP000191144">
    <property type="component" value="Chromosome D"/>
</dbReference>
<dbReference type="EMBL" id="LT598482">
    <property type="protein sequence ID" value="SCU87086.1"/>
    <property type="molecule type" value="Genomic_DNA"/>
</dbReference>
<feature type="compositionally biased region" description="Basic and acidic residues" evidence="2">
    <location>
        <begin position="1356"/>
        <end position="1372"/>
    </location>
</feature>
<feature type="compositionally biased region" description="Polar residues" evidence="2">
    <location>
        <begin position="359"/>
        <end position="376"/>
    </location>
</feature>
<feature type="region of interest" description="Disordered" evidence="2">
    <location>
        <begin position="73"/>
        <end position="93"/>
    </location>
</feature>
<feature type="compositionally biased region" description="Polar residues" evidence="2">
    <location>
        <begin position="388"/>
        <end position="401"/>
    </location>
</feature>
<feature type="compositionally biased region" description="Polar residues" evidence="2">
    <location>
        <begin position="135"/>
        <end position="151"/>
    </location>
</feature>
<feature type="region of interest" description="Disordered" evidence="2">
    <location>
        <begin position="969"/>
        <end position="993"/>
    </location>
</feature>
<feature type="compositionally biased region" description="Polar residues" evidence="2">
    <location>
        <begin position="306"/>
        <end position="315"/>
    </location>
</feature>
<evidence type="ECO:0000313" key="4">
    <source>
        <dbReference type="EMBL" id="SCU87086.1"/>
    </source>
</evidence>
<feature type="compositionally biased region" description="Polar residues" evidence="2">
    <location>
        <begin position="889"/>
        <end position="907"/>
    </location>
</feature>
<protein>
    <submittedName>
        <fullName evidence="4">LAME_0D08724g1_1</fullName>
    </submittedName>
</protein>
<feature type="compositionally biased region" description="Polar residues" evidence="2">
    <location>
        <begin position="285"/>
        <end position="298"/>
    </location>
</feature>
<accession>A0A1G4JAJ1</accession>
<name>A0A1G4JAJ1_9SACH</name>
<evidence type="ECO:0000313" key="5">
    <source>
        <dbReference type="Proteomes" id="UP000191144"/>
    </source>
</evidence>
<feature type="region of interest" description="Disordered" evidence="2">
    <location>
        <begin position="358"/>
        <end position="506"/>
    </location>
</feature>
<evidence type="ECO:0000256" key="2">
    <source>
        <dbReference type="SAM" id="MobiDB-lite"/>
    </source>
</evidence>
<feature type="compositionally biased region" description="Low complexity" evidence="2">
    <location>
        <begin position="872"/>
        <end position="888"/>
    </location>
</feature>
<feature type="compositionally biased region" description="Polar residues" evidence="2">
    <location>
        <begin position="229"/>
        <end position="266"/>
    </location>
</feature>
<feature type="compositionally biased region" description="Basic and acidic residues" evidence="2">
    <location>
        <begin position="461"/>
        <end position="471"/>
    </location>
</feature>
<dbReference type="Pfam" id="PF16991">
    <property type="entry name" value="SIR4_SID"/>
    <property type="match status" value="1"/>
</dbReference>